<comment type="caution">
    <text evidence="1">The sequence shown here is derived from an EMBL/GenBank/DDBJ whole genome shotgun (WGS) entry which is preliminary data.</text>
</comment>
<name>A0A8H6ZAJ8_9AGAR</name>
<accession>A0A8H6ZAJ8</accession>
<gene>
    <name evidence="1" type="ORF">MSAN_00440700</name>
</gene>
<dbReference type="EMBL" id="JACAZH010000002">
    <property type="protein sequence ID" value="KAF7375525.1"/>
    <property type="molecule type" value="Genomic_DNA"/>
</dbReference>
<evidence type="ECO:0000313" key="1">
    <source>
        <dbReference type="EMBL" id="KAF7375525.1"/>
    </source>
</evidence>
<dbReference type="OrthoDB" id="2689033at2759"/>
<protein>
    <submittedName>
        <fullName evidence="1">Uncharacterized protein</fullName>
    </submittedName>
</protein>
<dbReference type="Proteomes" id="UP000623467">
    <property type="component" value="Unassembled WGS sequence"/>
</dbReference>
<keyword evidence="2" id="KW-1185">Reference proteome</keyword>
<reference evidence="1" key="1">
    <citation type="submission" date="2020-05" db="EMBL/GenBank/DDBJ databases">
        <title>Mycena genomes resolve the evolution of fungal bioluminescence.</title>
        <authorList>
            <person name="Tsai I.J."/>
        </authorList>
    </citation>
    <scope>NUCLEOTIDE SEQUENCE</scope>
    <source>
        <strain evidence="1">160909Yilan</strain>
    </source>
</reference>
<sequence length="194" mass="22136">MFTKGWQHFWINEVAQLEDGSFVVPVLLIERNNELEADVFEVTQNQDGRWKLNTEDLKSMKASEFSCSYDDIVDEFGNLTWMNNSLVPEMPNPMRKLMVSPWADDVSGNQSKQYNKHMNMYTGNGCLPGRLLQQEFHVHYISSSPHASSAEQFAAFCDHVKSTETNPVKAYNAATKRKCQFILRVPGLPADNPQ</sequence>
<evidence type="ECO:0000313" key="2">
    <source>
        <dbReference type="Proteomes" id="UP000623467"/>
    </source>
</evidence>
<organism evidence="1 2">
    <name type="scientific">Mycena sanguinolenta</name>
    <dbReference type="NCBI Taxonomy" id="230812"/>
    <lineage>
        <taxon>Eukaryota</taxon>
        <taxon>Fungi</taxon>
        <taxon>Dikarya</taxon>
        <taxon>Basidiomycota</taxon>
        <taxon>Agaricomycotina</taxon>
        <taxon>Agaricomycetes</taxon>
        <taxon>Agaricomycetidae</taxon>
        <taxon>Agaricales</taxon>
        <taxon>Marasmiineae</taxon>
        <taxon>Mycenaceae</taxon>
        <taxon>Mycena</taxon>
    </lineage>
</organism>
<dbReference type="AlphaFoldDB" id="A0A8H6ZAJ8"/>
<proteinExistence type="predicted"/>